<keyword evidence="3" id="KW-0731">Sigma factor</keyword>
<accession>A0ABR8XKW4</accession>
<evidence type="ECO:0000256" key="2">
    <source>
        <dbReference type="ARBA" id="ARBA00023015"/>
    </source>
</evidence>
<evidence type="ECO:0000256" key="1">
    <source>
        <dbReference type="ARBA" id="ARBA00010641"/>
    </source>
</evidence>
<organism evidence="7 8">
    <name type="scientific">Solibacillus merdavium</name>
    <dbReference type="NCBI Taxonomy" id="2762218"/>
    <lineage>
        <taxon>Bacteria</taxon>
        <taxon>Bacillati</taxon>
        <taxon>Bacillota</taxon>
        <taxon>Bacilli</taxon>
        <taxon>Bacillales</taxon>
        <taxon>Caryophanaceae</taxon>
        <taxon>Solibacillus</taxon>
    </lineage>
</organism>
<gene>
    <name evidence="7" type="ORF">H9632_05650</name>
</gene>
<dbReference type="InterPro" id="IPR007627">
    <property type="entry name" value="RNA_pol_sigma70_r2"/>
</dbReference>
<sequence>MDFERLVHTYTNYLLKLSFLYVKDRQAAEDIVQDVWLKVMLSKNEITNEKSYLVQITVNQCKDYLKSWRYKKVRVIDVLGFERGTSQQDELIILEEKSAVGKAVWQLPFKYREIIILYYYDTQTVRDIAFTLKLAEGTVKTRLIKARKLLKEQLNESDWEVLNSEE</sequence>
<dbReference type="InterPro" id="IPR013325">
    <property type="entry name" value="RNA_pol_sigma_r2"/>
</dbReference>
<dbReference type="PANTHER" id="PTHR43133">
    <property type="entry name" value="RNA POLYMERASE ECF-TYPE SIGMA FACTO"/>
    <property type="match status" value="1"/>
</dbReference>
<dbReference type="Pfam" id="PF04542">
    <property type="entry name" value="Sigma70_r2"/>
    <property type="match status" value="1"/>
</dbReference>
<dbReference type="InterPro" id="IPR014284">
    <property type="entry name" value="RNA_pol_sigma-70_dom"/>
</dbReference>
<dbReference type="EMBL" id="JACSPW010000003">
    <property type="protein sequence ID" value="MBD8032546.1"/>
    <property type="molecule type" value="Genomic_DNA"/>
</dbReference>
<dbReference type="SUPFAM" id="SSF88659">
    <property type="entry name" value="Sigma3 and sigma4 domains of RNA polymerase sigma factors"/>
    <property type="match status" value="1"/>
</dbReference>
<dbReference type="InterPro" id="IPR013324">
    <property type="entry name" value="RNA_pol_sigma_r3/r4-like"/>
</dbReference>
<dbReference type="Proteomes" id="UP000600565">
    <property type="component" value="Unassembled WGS sequence"/>
</dbReference>
<comment type="similarity">
    <text evidence="1">Belongs to the sigma-70 factor family. ECF subfamily.</text>
</comment>
<protein>
    <submittedName>
        <fullName evidence="7">Sigma-70 family RNA polymerase sigma factor</fullName>
    </submittedName>
</protein>
<reference evidence="7 8" key="1">
    <citation type="submission" date="2020-08" db="EMBL/GenBank/DDBJ databases">
        <title>A Genomic Blueprint of the Chicken Gut Microbiome.</title>
        <authorList>
            <person name="Gilroy R."/>
            <person name="Ravi A."/>
            <person name="Getino M."/>
            <person name="Pursley I."/>
            <person name="Horton D.L."/>
            <person name="Alikhan N.-F."/>
            <person name="Baker D."/>
            <person name="Gharbi K."/>
            <person name="Hall N."/>
            <person name="Watson M."/>
            <person name="Adriaenssens E.M."/>
            <person name="Foster-Nyarko E."/>
            <person name="Jarju S."/>
            <person name="Secka A."/>
            <person name="Antonio M."/>
            <person name="Oren A."/>
            <person name="Chaudhuri R."/>
            <person name="La Ragione R.M."/>
            <person name="Hildebrand F."/>
            <person name="Pallen M.J."/>
        </authorList>
    </citation>
    <scope>NUCLEOTIDE SEQUENCE [LARGE SCALE GENOMIC DNA]</scope>
    <source>
        <strain evidence="7 8">Sa1YVA6</strain>
    </source>
</reference>
<evidence type="ECO:0000259" key="6">
    <source>
        <dbReference type="Pfam" id="PF08281"/>
    </source>
</evidence>
<name>A0ABR8XKW4_9BACL</name>
<keyword evidence="2" id="KW-0805">Transcription regulation</keyword>
<evidence type="ECO:0000259" key="5">
    <source>
        <dbReference type="Pfam" id="PF04542"/>
    </source>
</evidence>
<proteinExistence type="inferred from homology"/>
<evidence type="ECO:0000313" key="8">
    <source>
        <dbReference type="Proteomes" id="UP000600565"/>
    </source>
</evidence>
<keyword evidence="8" id="KW-1185">Reference proteome</keyword>
<dbReference type="NCBIfam" id="TIGR02937">
    <property type="entry name" value="sigma70-ECF"/>
    <property type="match status" value="1"/>
</dbReference>
<dbReference type="Gene3D" id="1.10.1740.10">
    <property type="match status" value="1"/>
</dbReference>
<feature type="domain" description="RNA polymerase sigma-70 region 2" evidence="5">
    <location>
        <begin position="6"/>
        <end position="67"/>
    </location>
</feature>
<evidence type="ECO:0000256" key="4">
    <source>
        <dbReference type="ARBA" id="ARBA00023163"/>
    </source>
</evidence>
<dbReference type="InterPro" id="IPR036388">
    <property type="entry name" value="WH-like_DNA-bd_sf"/>
</dbReference>
<evidence type="ECO:0000256" key="3">
    <source>
        <dbReference type="ARBA" id="ARBA00023082"/>
    </source>
</evidence>
<keyword evidence="4" id="KW-0804">Transcription</keyword>
<evidence type="ECO:0000313" key="7">
    <source>
        <dbReference type="EMBL" id="MBD8032546.1"/>
    </source>
</evidence>
<dbReference type="Pfam" id="PF08281">
    <property type="entry name" value="Sigma70_r4_2"/>
    <property type="match status" value="1"/>
</dbReference>
<feature type="domain" description="RNA polymerase sigma factor 70 region 4 type 2" evidence="6">
    <location>
        <begin position="102"/>
        <end position="150"/>
    </location>
</feature>
<dbReference type="RefSeq" id="WP_191703137.1">
    <property type="nucleotide sequence ID" value="NZ_JACSPW010000003.1"/>
</dbReference>
<dbReference type="CDD" id="cd06171">
    <property type="entry name" value="Sigma70_r4"/>
    <property type="match status" value="1"/>
</dbReference>
<dbReference type="Gene3D" id="1.10.10.10">
    <property type="entry name" value="Winged helix-like DNA-binding domain superfamily/Winged helix DNA-binding domain"/>
    <property type="match status" value="1"/>
</dbReference>
<dbReference type="SUPFAM" id="SSF88946">
    <property type="entry name" value="Sigma2 domain of RNA polymerase sigma factors"/>
    <property type="match status" value="1"/>
</dbReference>
<dbReference type="InterPro" id="IPR039425">
    <property type="entry name" value="RNA_pol_sigma-70-like"/>
</dbReference>
<comment type="caution">
    <text evidence="7">The sequence shown here is derived from an EMBL/GenBank/DDBJ whole genome shotgun (WGS) entry which is preliminary data.</text>
</comment>
<dbReference type="InterPro" id="IPR013249">
    <property type="entry name" value="RNA_pol_sigma70_r4_t2"/>
</dbReference>
<dbReference type="PANTHER" id="PTHR43133:SF60">
    <property type="entry name" value="RNA POLYMERASE SIGMA FACTOR SIGV"/>
    <property type="match status" value="1"/>
</dbReference>